<evidence type="ECO:0000256" key="1">
    <source>
        <dbReference type="SAM" id="MobiDB-lite"/>
    </source>
</evidence>
<proteinExistence type="predicted"/>
<dbReference type="RefSeq" id="WP_008300308.1">
    <property type="nucleotide sequence ID" value="NZ_AEXL02000118.1"/>
</dbReference>
<comment type="caution">
    <text evidence="2">The sequence shown here is derived from an EMBL/GenBank/DDBJ whole genome shotgun (WGS) entry which is preliminary data.</text>
</comment>
<reference evidence="2 3" key="1">
    <citation type="journal article" date="2012" name="J. Bacteriol.">
        <title>Genome sequence of "Candidatus Nitrosopumilus salaria" BD31, an ammonia-oxidizing archaeon from the San Francisco Bay estuary.</title>
        <authorList>
            <person name="Mosier A.C."/>
            <person name="Allen E.E."/>
            <person name="Kim M."/>
            <person name="Ferriera S."/>
            <person name="Francis C.A."/>
        </authorList>
    </citation>
    <scope>NUCLEOTIDE SEQUENCE [LARGE SCALE GENOMIC DNA]</scope>
    <source>
        <strain evidence="2 3">BD31</strain>
    </source>
</reference>
<dbReference type="EMBL" id="AEXL02000118">
    <property type="protein sequence ID" value="EIJ65540.1"/>
    <property type="molecule type" value="Genomic_DNA"/>
</dbReference>
<dbReference type="OrthoDB" id="2775at2157"/>
<name>I3D1E7_9ARCH</name>
<feature type="region of interest" description="Disordered" evidence="1">
    <location>
        <begin position="1"/>
        <end position="91"/>
    </location>
</feature>
<evidence type="ECO:0000313" key="3">
    <source>
        <dbReference type="Proteomes" id="UP000003423"/>
    </source>
</evidence>
<gene>
    <name evidence="2" type="ORF">BD31_I1325</name>
</gene>
<sequence>MGKIRIRTGRGTGTIEVDDDPTKWSGDEYRKIQEARKKAASNRMVHTGRGTGSRRLGDMPDPKARPSTEGMTRITGRGTSSRKSTNKGTDK</sequence>
<feature type="compositionally biased region" description="Polar residues" evidence="1">
    <location>
        <begin position="77"/>
        <end position="91"/>
    </location>
</feature>
<dbReference type="Proteomes" id="UP000003423">
    <property type="component" value="Unassembled WGS sequence"/>
</dbReference>
<evidence type="ECO:0000313" key="2">
    <source>
        <dbReference type="EMBL" id="EIJ65540.1"/>
    </source>
</evidence>
<keyword evidence="3" id="KW-1185">Reference proteome</keyword>
<accession>I3D1E7</accession>
<dbReference type="PATRIC" id="fig|859350.6.peg.1405"/>
<dbReference type="AlphaFoldDB" id="I3D1E7"/>
<organism evidence="2 3">
    <name type="scientific">Candidatus Nitrosopumilus salarius BD31</name>
    <dbReference type="NCBI Taxonomy" id="859350"/>
    <lineage>
        <taxon>Archaea</taxon>
        <taxon>Nitrososphaerota</taxon>
        <taxon>Nitrososphaeria</taxon>
        <taxon>Nitrosopumilales</taxon>
        <taxon>Nitrosopumilaceae</taxon>
        <taxon>Nitrosopumilus</taxon>
    </lineage>
</organism>
<feature type="compositionally biased region" description="Basic and acidic residues" evidence="1">
    <location>
        <begin position="55"/>
        <end position="66"/>
    </location>
</feature>
<feature type="compositionally biased region" description="Basic and acidic residues" evidence="1">
    <location>
        <begin position="20"/>
        <end position="37"/>
    </location>
</feature>
<protein>
    <submittedName>
        <fullName evidence="2">Uncharacterized protein</fullName>
    </submittedName>
</protein>